<gene>
    <name evidence="1" type="ORF">AVEN_134034_1</name>
</gene>
<comment type="caution">
    <text evidence="1">The sequence shown here is derived from an EMBL/GenBank/DDBJ whole genome shotgun (WGS) entry which is preliminary data.</text>
</comment>
<evidence type="ECO:0000313" key="1">
    <source>
        <dbReference type="EMBL" id="GBM96756.1"/>
    </source>
</evidence>
<keyword evidence="2" id="KW-1185">Reference proteome</keyword>
<dbReference type="Proteomes" id="UP000499080">
    <property type="component" value="Unassembled WGS sequence"/>
</dbReference>
<accession>A0A4Y2K5C3</accession>
<dbReference type="EMBL" id="BGPR01004173">
    <property type="protein sequence ID" value="GBM96756.1"/>
    <property type="molecule type" value="Genomic_DNA"/>
</dbReference>
<organism evidence="1 2">
    <name type="scientific">Araneus ventricosus</name>
    <name type="common">Orbweaver spider</name>
    <name type="synonym">Epeira ventricosa</name>
    <dbReference type="NCBI Taxonomy" id="182803"/>
    <lineage>
        <taxon>Eukaryota</taxon>
        <taxon>Metazoa</taxon>
        <taxon>Ecdysozoa</taxon>
        <taxon>Arthropoda</taxon>
        <taxon>Chelicerata</taxon>
        <taxon>Arachnida</taxon>
        <taxon>Araneae</taxon>
        <taxon>Araneomorphae</taxon>
        <taxon>Entelegynae</taxon>
        <taxon>Araneoidea</taxon>
        <taxon>Araneidae</taxon>
        <taxon>Araneus</taxon>
    </lineage>
</organism>
<dbReference type="AlphaFoldDB" id="A0A4Y2K5C3"/>
<proteinExistence type="predicted"/>
<protein>
    <submittedName>
        <fullName evidence="1">Uncharacterized protein</fullName>
    </submittedName>
</protein>
<sequence>MNRSSLMRHGAEHRGLLRGQSSKIGCGNTFLCAGLLMEEGALLIDFSATFTFMRAHSRPARRHWMFRLLEGSEETGFRKGACNGCIRKK</sequence>
<reference evidence="1 2" key="1">
    <citation type="journal article" date="2019" name="Sci. Rep.">
        <title>Orb-weaving spider Araneus ventricosus genome elucidates the spidroin gene catalogue.</title>
        <authorList>
            <person name="Kono N."/>
            <person name="Nakamura H."/>
            <person name="Ohtoshi R."/>
            <person name="Moran D.A.P."/>
            <person name="Shinohara A."/>
            <person name="Yoshida Y."/>
            <person name="Fujiwara M."/>
            <person name="Mori M."/>
            <person name="Tomita M."/>
            <person name="Arakawa K."/>
        </authorList>
    </citation>
    <scope>NUCLEOTIDE SEQUENCE [LARGE SCALE GENOMIC DNA]</scope>
</reference>
<name>A0A4Y2K5C3_ARAVE</name>
<evidence type="ECO:0000313" key="2">
    <source>
        <dbReference type="Proteomes" id="UP000499080"/>
    </source>
</evidence>